<evidence type="ECO:0008006" key="3">
    <source>
        <dbReference type="Google" id="ProtNLM"/>
    </source>
</evidence>
<dbReference type="Proteomes" id="UP000038010">
    <property type="component" value="Unassembled WGS sequence"/>
</dbReference>
<dbReference type="OrthoDB" id="5537330at2759"/>
<dbReference type="SUPFAM" id="SSF69118">
    <property type="entry name" value="AhpD-like"/>
    <property type="match status" value="1"/>
</dbReference>
<gene>
    <name evidence="1" type="ORF">AB675_2756</name>
</gene>
<protein>
    <recommendedName>
        <fullName evidence="3">Carboxymuconolactone decarboxylase-like domain-containing protein</fullName>
    </recommendedName>
</protein>
<dbReference type="AlphaFoldDB" id="A0A0N1P2D8"/>
<dbReference type="InterPro" id="IPR052999">
    <property type="entry name" value="PTS1_Protein"/>
</dbReference>
<dbReference type="PANTHER" id="PTHR28180">
    <property type="entry name" value="CONSERVED MITOCHONDRIAL PROTEIN-RELATED"/>
    <property type="match status" value="1"/>
</dbReference>
<dbReference type="PANTHER" id="PTHR28180:SF2">
    <property type="entry name" value="PEROXISOMAL PROTEIN 2"/>
    <property type="match status" value="1"/>
</dbReference>
<dbReference type="Gene3D" id="1.20.1290.10">
    <property type="entry name" value="AhpD-like"/>
    <property type="match status" value="1"/>
</dbReference>
<evidence type="ECO:0000313" key="1">
    <source>
        <dbReference type="EMBL" id="KPI45107.1"/>
    </source>
</evidence>
<dbReference type="InterPro" id="IPR029032">
    <property type="entry name" value="AhpD-like"/>
</dbReference>
<comment type="caution">
    <text evidence="1">The sequence shown here is derived from an EMBL/GenBank/DDBJ whole genome shotgun (WGS) entry which is preliminary data.</text>
</comment>
<proteinExistence type="predicted"/>
<name>A0A0N1P2D8_9EURO</name>
<keyword evidence="2" id="KW-1185">Reference proteome</keyword>
<dbReference type="EMBL" id="LFJN01000002">
    <property type="protein sequence ID" value="KPI45107.1"/>
    <property type="molecule type" value="Genomic_DNA"/>
</dbReference>
<dbReference type="RefSeq" id="XP_018005070.1">
    <property type="nucleotide sequence ID" value="XM_018142752.1"/>
</dbReference>
<dbReference type="GeneID" id="28734632"/>
<evidence type="ECO:0000313" key="2">
    <source>
        <dbReference type="Proteomes" id="UP000038010"/>
    </source>
</evidence>
<sequence length="266" mass="28832">MGLPAVVTPSLLSAIRSYPRLPQNSWYILAATALSTLNRPDEIPKVFQHALEHGGGAKDVKPSQDEQLQIARRTREALVKSAAIIGLPKTINALFALKGVTPKHLFDEPTYGKGVSPTNRTDDMYRTPVSQILQRGQSFFDQVYGKVTGRVMGQMDNSGTEDLGLLARLEYGYVLSPVGILNAPETSYVVLASLIPQDVNPQLKGHLVGALNNGATEEEVKAVRSVVIKVCEASGMKMLDESSLEGWGWRDGVAPVKLPKSPDSKL</sequence>
<accession>A0A0N1P2D8</accession>
<dbReference type="STRING" id="1664694.A0A0N1P2D8"/>
<organism evidence="1 2">
    <name type="scientific">Cyphellophora attinorum</name>
    <dbReference type="NCBI Taxonomy" id="1664694"/>
    <lineage>
        <taxon>Eukaryota</taxon>
        <taxon>Fungi</taxon>
        <taxon>Dikarya</taxon>
        <taxon>Ascomycota</taxon>
        <taxon>Pezizomycotina</taxon>
        <taxon>Eurotiomycetes</taxon>
        <taxon>Chaetothyriomycetidae</taxon>
        <taxon>Chaetothyriales</taxon>
        <taxon>Cyphellophoraceae</taxon>
        <taxon>Cyphellophora</taxon>
    </lineage>
</organism>
<reference evidence="1 2" key="1">
    <citation type="submission" date="2015-06" db="EMBL/GenBank/DDBJ databases">
        <title>Draft genome of the ant-associated black yeast Phialophora attae CBS 131958.</title>
        <authorList>
            <person name="Moreno L.F."/>
            <person name="Stielow B.J."/>
            <person name="de Hoog S."/>
            <person name="Vicente V.A."/>
            <person name="Weiss V.A."/>
            <person name="de Vries M."/>
            <person name="Cruz L.M."/>
            <person name="Souza E.M."/>
        </authorList>
    </citation>
    <scope>NUCLEOTIDE SEQUENCE [LARGE SCALE GENOMIC DNA]</scope>
    <source>
        <strain evidence="1 2">CBS 131958</strain>
    </source>
</reference>
<dbReference type="VEuPathDB" id="FungiDB:AB675_2756"/>